<dbReference type="Proteomes" id="UP000612362">
    <property type="component" value="Unassembled WGS sequence"/>
</dbReference>
<proteinExistence type="predicted"/>
<organism evidence="2 3">
    <name type="scientific">Ktedonospora formicarum</name>
    <dbReference type="NCBI Taxonomy" id="2778364"/>
    <lineage>
        <taxon>Bacteria</taxon>
        <taxon>Bacillati</taxon>
        <taxon>Chloroflexota</taxon>
        <taxon>Ktedonobacteria</taxon>
        <taxon>Ktedonobacterales</taxon>
        <taxon>Ktedonobacteraceae</taxon>
        <taxon>Ktedonospora</taxon>
    </lineage>
</organism>
<gene>
    <name evidence="2" type="ORF">KSX_55010</name>
</gene>
<keyword evidence="1" id="KW-1133">Transmembrane helix</keyword>
<name>A0A8J3MV60_9CHLR</name>
<protein>
    <submittedName>
        <fullName evidence="2">Uncharacterized protein</fullName>
    </submittedName>
</protein>
<evidence type="ECO:0000313" key="2">
    <source>
        <dbReference type="EMBL" id="GHO47338.1"/>
    </source>
</evidence>
<accession>A0A8J3MV60</accession>
<evidence type="ECO:0000313" key="3">
    <source>
        <dbReference type="Proteomes" id="UP000612362"/>
    </source>
</evidence>
<feature type="transmembrane region" description="Helical" evidence="1">
    <location>
        <begin position="42"/>
        <end position="60"/>
    </location>
</feature>
<keyword evidence="1" id="KW-0472">Membrane</keyword>
<comment type="caution">
    <text evidence="2">The sequence shown here is derived from an EMBL/GenBank/DDBJ whole genome shotgun (WGS) entry which is preliminary data.</text>
</comment>
<dbReference type="EMBL" id="BNJF01000003">
    <property type="protein sequence ID" value="GHO47338.1"/>
    <property type="molecule type" value="Genomic_DNA"/>
</dbReference>
<reference evidence="2" key="1">
    <citation type="submission" date="2020-10" db="EMBL/GenBank/DDBJ databases">
        <title>Taxonomic study of unclassified bacteria belonging to the class Ktedonobacteria.</title>
        <authorList>
            <person name="Yabe S."/>
            <person name="Wang C.M."/>
            <person name="Zheng Y."/>
            <person name="Sakai Y."/>
            <person name="Cavaletti L."/>
            <person name="Monciardini P."/>
            <person name="Donadio S."/>
        </authorList>
    </citation>
    <scope>NUCLEOTIDE SEQUENCE</scope>
    <source>
        <strain evidence="2">SOSP1-1</strain>
    </source>
</reference>
<keyword evidence="3" id="KW-1185">Reference proteome</keyword>
<evidence type="ECO:0000256" key="1">
    <source>
        <dbReference type="SAM" id="Phobius"/>
    </source>
</evidence>
<keyword evidence="1" id="KW-0812">Transmembrane</keyword>
<dbReference type="AlphaFoldDB" id="A0A8J3MV60"/>
<sequence length="65" mass="7386">MRRPENTLDLVQRVLQRLCEAQVEVWLVGGWQKNCEGCAQQVCMGILICGIQVPILGMWISGWPM</sequence>